<name>A0A023DZI3_9PROT</name>
<gene>
    <name evidence="1" type="ORF">HE1_00823</name>
</gene>
<dbReference type="EMBL" id="BAUP01000103">
    <property type="protein sequence ID" value="GAJ46488.1"/>
    <property type="molecule type" value="Genomic_DNA"/>
</dbReference>
<evidence type="ECO:0000313" key="2">
    <source>
        <dbReference type="Proteomes" id="UP000024842"/>
    </source>
</evidence>
<comment type="caution">
    <text evidence="1">The sequence shown here is derived from an EMBL/GenBank/DDBJ whole genome shotgun (WGS) entry which is preliminary data.</text>
</comment>
<accession>A0A023DZI3</accession>
<evidence type="ECO:0000313" key="1">
    <source>
        <dbReference type="EMBL" id="GAJ46488.1"/>
    </source>
</evidence>
<protein>
    <submittedName>
        <fullName evidence="1">Uncharacterized protein</fullName>
    </submittedName>
</protein>
<proteinExistence type="predicted"/>
<organism evidence="1 2">
    <name type="scientific">Holospora elegans E1</name>
    <dbReference type="NCBI Taxonomy" id="1427503"/>
    <lineage>
        <taxon>Bacteria</taxon>
        <taxon>Pseudomonadati</taxon>
        <taxon>Pseudomonadota</taxon>
        <taxon>Alphaproteobacteria</taxon>
        <taxon>Holosporales</taxon>
        <taxon>Holosporaceae</taxon>
        <taxon>Holospora</taxon>
    </lineage>
</organism>
<keyword evidence="2" id="KW-1185">Reference proteome</keyword>
<dbReference type="Proteomes" id="UP000024842">
    <property type="component" value="Unassembled WGS sequence"/>
</dbReference>
<sequence length="40" mass="4761">MQIRPINKKYKAFVSSIKDRILGVKKNLIFILKNIFKKII</sequence>
<dbReference type="AlphaFoldDB" id="A0A023DZI3"/>
<reference evidence="1 2" key="1">
    <citation type="journal article" date="2014" name="FEMS Microbiol. Lett.">
        <title>Draft genome sequences of three Holospora species (Holospora obtusa, Holospora undulata, and Holospora elegans), endonuclear symbiotic bacteria of the ciliate Paramecium caudatum.</title>
        <authorList>
            <person name="Dohra H."/>
            <person name="Tanaka K."/>
            <person name="Suzuki T."/>
            <person name="Fujishima M."/>
            <person name="Suzuki H."/>
        </authorList>
    </citation>
    <scope>NUCLEOTIDE SEQUENCE [LARGE SCALE GENOMIC DNA]</scope>
    <source>
        <strain evidence="1 2">E1</strain>
    </source>
</reference>